<proteinExistence type="predicted"/>
<dbReference type="PANTHER" id="PTHR23080">
    <property type="entry name" value="THAP DOMAIN PROTEIN"/>
    <property type="match status" value="1"/>
</dbReference>
<evidence type="ECO:0000256" key="1">
    <source>
        <dbReference type="ARBA" id="ARBA00022723"/>
    </source>
</evidence>
<protein>
    <recommendedName>
        <fullName evidence="8">THAP-type domain-containing protein</fullName>
    </recommendedName>
</protein>
<dbReference type="GO" id="GO:0003677">
    <property type="term" value="F:DNA binding"/>
    <property type="evidence" value="ECO:0007669"/>
    <property type="project" value="UniProtKB-UniRule"/>
</dbReference>
<name>A0A7M5X526_9CNID</name>
<evidence type="ECO:0000256" key="7">
    <source>
        <dbReference type="SAM" id="MobiDB-lite"/>
    </source>
</evidence>
<evidence type="ECO:0000313" key="9">
    <source>
        <dbReference type="EnsemblMetazoa" id="CLYHEMP017934.1"/>
    </source>
</evidence>
<evidence type="ECO:0000256" key="3">
    <source>
        <dbReference type="ARBA" id="ARBA00022833"/>
    </source>
</evidence>
<evidence type="ECO:0000256" key="6">
    <source>
        <dbReference type="SAM" id="Coils"/>
    </source>
</evidence>
<dbReference type="AlphaFoldDB" id="A0A7M5X526"/>
<evidence type="ECO:0000313" key="10">
    <source>
        <dbReference type="Proteomes" id="UP000594262"/>
    </source>
</evidence>
<evidence type="ECO:0000256" key="2">
    <source>
        <dbReference type="ARBA" id="ARBA00022771"/>
    </source>
</evidence>
<keyword evidence="10" id="KW-1185">Reference proteome</keyword>
<reference evidence="9" key="1">
    <citation type="submission" date="2021-01" db="UniProtKB">
        <authorList>
            <consortium name="EnsemblMetazoa"/>
        </authorList>
    </citation>
    <scope>IDENTIFICATION</scope>
</reference>
<feature type="region of interest" description="Disordered" evidence="7">
    <location>
        <begin position="1"/>
        <end position="23"/>
    </location>
</feature>
<evidence type="ECO:0000259" key="8">
    <source>
        <dbReference type="PROSITE" id="PS50950"/>
    </source>
</evidence>
<feature type="coiled-coil region" evidence="6">
    <location>
        <begin position="134"/>
        <end position="186"/>
    </location>
</feature>
<keyword evidence="3" id="KW-0862">Zinc</keyword>
<dbReference type="InterPro" id="IPR006612">
    <property type="entry name" value="THAP_Znf"/>
</dbReference>
<keyword evidence="4 5" id="KW-0238">DNA-binding</keyword>
<evidence type="ECO:0000256" key="5">
    <source>
        <dbReference type="PROSITE-ProRule" id="PRU00309"/>
    </source>
</evidence>
<dbReference type="Proteomes" id="UP000594262">
    <property type="component" value="Unplaced"/>
</dbReference>
<sequence length="286" mass="33602">QDCPCKEPFKLPTFPGKKKDPERRKHWRILINRTAPKTNKLWSPGSKSRVCSRHFTESLPHYPSRLLWYNGVEEKLYRMFPEKFAKRRKFEYKPLESLEPLEPLESLAHLEPSKPSTPDEAEPLFADKDDDISFEIETSKERELQEKIDLLEKKNSELISEFEAKVYTLEKNNSELTKNVKNLTRACNKSSNGIVQAQKVFLGKLCVLRKKCECKKSMEDQLLTSDCKTKFYTGIENLQSFCNLHDLCKPYIMNKSKENIAWGWLQTQLQEKGHKTWEKTEALIRR</sequence>
<dbReference type="SUPFAM" id="SSF57716">
    <property type="entry name" value="Glucocorticoid receptor-like (DNA-binding domain)"/>
    <property type="match status" value="1"/>
</dbReference>
<feature type="domain" description="THAP-type" evidence="8">
    <location>
        <begin position="1"/>
        <end position="76"/>
    </location>
</feature>
<keyword evidence="6" id="KW-0175">Coiled coil</keyword>
<accession>A0A7M5X526</accession>
<keyword evidence="1" id="KW-0479">Metal-binding</keyword>
<dbReference type="PROSITE" id="PS50950">
    <property type="entry name" value="ZF_THAP"/>
    <property type="match status" value="1"/>
</dbReference>
<dbReference type="GO" id="GO:0008270">
    <property type="term" value="F:zinc ion binding"/>
    <property type="evidence" value="ECO:0007669"/>
    <property type="project" value="UniProtKB-KW"/>
</dbReference>
<dbReference type="EnsemblMetazoa" id="CLYHEMT017934.1">
    <property type="protein sequence ID" value="CLYHEMP017934.1"/>
    <property type="gene ID" value="CLYHEMG017934"/>
</dbReference>
<evidence type="ECO:0000256" key="4">
    <source>
        <dbReference type="ARBA" id="ARBA00023125"/>
    </source>
</evidence>
<dbReference type="Pfam" id="PF05485">
    <property type="entry name" value="THAP"/>
    <property type="match status" value="1"/>
</dbReference>
<organism evidence="9 10">
    <name type="scientific">Clytia hemisphaerica</name>
    <dbReference type="NCBI Taxonomy" id="252671"/>
    <lineage>
        <taxon>Eukaryota</taxon>
        <taxon>Metazoa</taxon>
        <taxon>Cnidaria</taxon>
        <taxon>Hydrozoa</taxon>
        <taxon>Hydroidolina</taxon>
        <taxon>Leptothecata</taxon>
        <taxon>Obeliida</taxon>
        <taxon>Clytiidae</taxon>
        <taxon>Clytia</taxon>
    </lineage>
</organism>
<keyword evidence="2 5" id="KW-0863">Zinc-finger</keyword>